<keyword evidence="4 6" id="KW-0472">Membrane</keyword>
<evidence type="ECO:0000256" key="5">
    <source>
        <dbReference type="SAM" id="MobiDB-lite"/>
    </source>
</evidence>
<proteinExistence type="predicted"/>
<dbReference type="InterPro" id="IPR045863">
    <property type="entry name" value="CorA_TM1_TM2"/>
</dbReference>
<dbReference type="SUPFAM" id="SSF144083">
    <property type="entry name" value="Magnesium transport protein CorA, transmembrane region"/>
    <property type="match status" value="1"/>
</dbReference>
<dbReference type="Proteomes" id="UP000799538">
    <property type="component" value="Unassembled WGS sequence"/>
</dbReference>
<evidence type="ECO:0008006" key="9">
    <source>
        <dbReference type="Google" id="ProtNLM"/>
    </source>
</evidence>
<feature type="transmembrane region" description="Helical" evidence="6">
    <location>
        <begin position="636"/>
        <end position="654"/>
    </location>
</feature>
<feature type="region of interest" description="Disordered" evidence="5">
    <location>
        <begin position="107"/>
        <end position="152"/>
    </location>
</feature>
<evidence type="ECO:0000256" key="1">
    <source>
        <dbReference type="ARBA" id="ARBA00004141"/>
    </source>
</evidence>
<evidence type="ECO:0000313" key="8">
    <source>
        <dbReference type="Proteomes" id="UP000799538"/>
    </source>
</evidence>
<evidence type="ECO:0000313" key="7">
    <source>
        <dbReference type="EMBL" id="KAF2227801.1"/>
    </source>
</evidence>
<sequence length="695" mass="77635">MNADARQVSASGANDIEGPRLIVGATIANKAANDRLLARSFLTAQTKSAHSRLIERLQGLAHPKEAAQPKETAQPDQNGLNLCNYEASTEPIVRKSKEPFNKSVITKTRGVMSDDSSVDRPGATSAPVNYTSKEDPAIHSKPVTPNGTSSLTRVLRPAFPNQDTRPRECTCSRSEAGSRLGATPESYVASIRDQVRHQRSSSPLLGEIFQILSERLNKENMTNGVDEIATDAELYFLSGNGQLDHRPLLSVREWDALDVYRDPACCMDQTLDSIPKIVILRGNQPAQCLPRVGAKFNVDPQVFLRHLQHLWGGKDFRLFASLALPSTSVDVISLSVMTLGKHGYSGLSLPLLRDRGQMEMNKYLHEVTTDRRMQAGDSLVRRYWIHSLDYFSVEQEITVSLQRMDRGWTLLIWTDIARPLHQGPLGPWYKQLKPSGLFTNTFVRQIRLPGITLDREPAVTTSPFAGPKSDDLSRPRLRHSLVYGVKNDPILMAVDPFYCVLELFELSASSLDQLLKLIGGLMQERLGYGHVGGSPMQDHADLLFQQDVLNRVRERIVSSLADIRHYSNTWPSTAYEEQKEQIDRARDNILHDFEDLRQRTDRLLLRCHEGMAMCTSRAAIDEAGKSMDQAKKVAQLTWLAFLFMPLSFAASIFGMNNSFLMEYDTVSMVCWITLAIGMGTTSYAVLFAAGQRSKS</sequence>
<feature type="transmembrane region" description="Helical" evidence="6">
    <location>
        <begin position="666"/>
        <end position="689"/>
    </location>
</feature>
<keyword evidence="2 6" id="KW-0812">Transmembrane</keyword>
<feature type="compositionally biased region" description="Polar residues" evidence="5">
    <location>
        <begin position="143"/>
        <end position="152"/>
    </location>
</feature>
<dbReference type="GO" id="GO:0016020">
    <property type="term" value="C:membrane"/>
    <property type="evidence" value="ECO:0007669"/>
    <property type="project" value="UniProtKB-SubCell"/>
</dbReference>
<name>A0A6A6GQ19_9PEZI</name>
<dbReference type="OrthoDB" id="3231000at2759"/>
<evidence type="ECO:0000256" key="6">
    <source>
        <dbReference type="SAM" id="Phobius"/>
    </source>
</evidence>
<evidence type="ECO:0000256" key="4">
    <source>
        <dbReference type="ARBA" id="ARBA00023136"/>
    </source>
</evidence>
<evidence type="ECO:0000256" key="2">
    <source>
        <dbReference type="ARBA" id="ARBA00022692"/>
    </source>
</evidence>
<dbReference type="Gene3D" id="1.20.58.340">
    <property type="entry name" value="Magnesium transport protein CorA, transmembrane region"/>
    <property type="match status" value="1"/>
</dbReference>
<reference evidence="8" key="1">
    <citation type="journal article" date="2020" name="Stud. Mycol.">
        <title>101 Dothideomycetes genomes: A test case for predicting lifestyles and emergence of pathogens.</title>
        <authorList>
            <person name="Haridas S."/>
            <person name="Albert R."/>
            <person name="Binder M."/>
            <person name="Bloem J."/>
            <person name="LaButti K."/>
            <person name="Salamov A."/>
            <person name="Andreopoulos B."/>
            <person name="Baker S."/>
            <person name="Barry K."/>
            <person name="Bills G."/>
            <person name="Bluhm B."/>
            <person name="Cannon C."/>
            <person name="Castanera R."/>
            <person name="Culley D."/>
            <person name="Daum C."/>
            <person name="Ezra D."/>
            <person name="Gonzalez J."/>
            <person name="Henrissat B."/>
            <person name="Kuo A."/>
            <person name="Liang C."/>
            <person name="Lipzen A."/>
            <person name="Lutzoni F."/>
            <person name="Magnuson J."/>
            <person name="Mondo S."/>
            <person name="Nolan M."/>
            <person name="Ohm R."/>
            <person name="Pangilinan J."/>
            <person name="Park H.-J."/>
            <person name="Ramirez L."/>
            <person name="Alfaro M."/>
            <person name="Sun H."/>
            <person name="Tritt A."/>
            <person name="Yoshinaga Y."/>
            <person name="Zwiers L.-H."/>
            <person name="Turgeon B."/>
            <person name="Goodwin S."/>
            <person name="Spatafora J."/>
            <person name="Crous P."/>
            <person name="Grigoriev I."/>
        </authorList>
    </citation>
    <scope>NUCLEOTIDE SEQUENCE [LARGE SCALE GENOMIC DNA]</scope>
    <source>
        <strain evidence="8">CECT 20119</strain>
    </source>
</reference>
<organism evidence="7 8">
    <name type="scientific">Elsinoe ampelina</name>
    <dbReference type="NCBI Taxonomy" id="302913"/>
    <lineage>
        <taxon>Eukaryota</taxon>
        <taxon>Fungi</taxon>
        <taxon>Dikarya</taxon>
        <taxon>Ascomycota</taxon>
        <taxon>Pezizomycotina</taxon>
        <taxon>Dothideomycetes</taxon>
        <taxon>Dothideomycetidae</taxon>
        <taxon>Myriangiales</taxon>
        <taxon>Elsinoaceae</taxon>
        <taxon>Elsinoe</taxon>
    </lineage>
</organism>
<comment type="subcellular location">
    <subcellularLocation>
        <location evidence="1">Membrane</location>
        <topology evidence="1">Multi-pass membrane protein</topology>
    </subcellularLocation>
</comment>
<keyword evidence="3 6" id="KW-1133">Transmembrane helix</keyword>
<dbReference type="EMBL" id="ML992501">
    <property type="protein sequence ID" value="KAF2227801.1"/>
    <property type="molecule type" value="Genomic_DNA"/>
</dbReference>
<protein>
    <recommendedName>
        <fullName evidence="9">Cora-like Mg2+ transporter protein-domain-containing protein</fullName>
    </recommendedName>
</protein>
<evidence type="ECO:0000256" key="3">
    <source>
        <dbReference type="ARBA" id="ARBA00022989"/>
    </source>
</evidence>
<gene>
    <name evidence="7" type="ORF">BDZ85DRAFT_277678</name>
</gene>
<dbReference type="AlphaFoldDB" id="A0A6A6GQ19"/>
<keyword evidence="8" id="KW-1185">Reference proteome</keyword>
<accession>A0A6A6GQ19</accession>